<name>A0ABN2VU85_9ACTN</name>
<evidence type="ECO:0000256" key="1">
    <source>
        <dbReference type="SAM" id="MobiDB-lite"/>
    </source>
</evidence>
<keyword evidence="3" id="KW-1185">Reference proteome</keyword>
<dbReference type="SUPFAM" id="SSF55486">
    <property type="entry name" value="Metalloproteases ('zincins'), catalytic domain"/>
    <property type="match status" value="1"/>
</dbReference>
<dbReference type="RefSeq" id="WP_344324334.1">
    <property type="nucleotide sequence ID" value="NZ_BAAAPY010000001.1"/>
</dbReference>
<feature type="compositionally biased region" description="Basic residues" evidence="1">
    <location>
        <begin position="18"/>
        <end position="29"/>
    </location>
</feature>
<dbReference type="InterPro" id="IPR010428">
    <property type="entry name" value="Zincin_1"/>
</dbReference>
<protein>
    <recommendedName>
        <fullName evidence="4">Metallopeptidase family protein</fullName>
    </recommendedName>
</protein>
<dbReference type="EMBL" id="BAAAPY010000001">
    <property type="protein sequence ID" value="GAA2071634.1"/>
    <property type="molecule type" value="Genomic_DNA"/>
</dbReference>
<organism evidence="2 3">
    <name type="scientific">Aeromicrobium halocynthiae</name>
    <dbReference type="NCBI Taxonomy" id="560557"/>
    <lineage>
        <taxon>Bacteria</taxon>
        <taxon>Bacillati</taxon>
        <taxon>Actinomycetota</taxon>
        <taxon>Actinomycetes</taxon>
        <taxon>Propionibacteriales</taxon>
        <taxon>Nocardioidaceae</taxon>
        <taxon>Aeromicrobium</taxon>
    </lineage>
</organism>
<reference evidence="2 3" key="1">
    <citation type="journal article" date="2019" name="Int. J. Syst. Evol. Microbiol.">
        <title>The Global Catalogue of Microorganisms (GCM) 10K type strain sequencing project: providing services to taxonomists for standard genome sequencing and annotation.</title>
        <authorList>
            <consortium name="The Broad Institute Genomics Platform"/>
            <consortium name="The Broad Institute Genome Sequencing Center for Infectious Disease"/>
            <person name="Wu L."/>
            <person name="Ma J."/>
        </authorList>
    </citation>
    <scope>NUCLEOTIDE SEQUENCE [LARGE SCALE GENOMIC DNA]</scope>
    <source>
        <strain evidence="2 3">JCM 15749</strain>
    </source>
</reference>
<sequence>MTSRMRHLRGTVSGPRPGRMRGRRGRGRRGPLALPGPLTSGSVPVHRTPSERFDLLVSGVLRALERHFEAESVAVDVVVEDVPLLPSSWSDPIPHGAVVQDGTATRLVLYRVPLTRRAASAEELEDLVWSAVLTHLARIWDLDPDDLDPRR</sequence>
<dbReference type="Pfam" id="PF06262">
    <property type="entry name" value="Zincin_1"/>
    <property type="match status" value="1"/>
</dbReference>
<evidence type="ECO:0000313" key="3">
    <source>
        <dbReference type="Proteomes" id="UP001501480"/>
    </source>
</evidence>
<evidence type="ECO:0000313" key="2">
    <source>
        <dbReference type="EMBL" id="GAA2071634.1"/>
    </source>
</evidence>
<accession>A0ABN2VU85</accession>
<gene>
    <name evidence="2" type="ORF">GCM10009821_06910</name>
</gene>
<evidence type="ECO:0008006" key="4">
    <source>
        <dbReference type="Google" id="ProtNLM"/>
    </source>
</evidence>
<feature type="region of interest" description="Disordered" evidence="1">
    <location>
        <begin position="1"/>
        <end position="45"/>
    </location>
</feature>
<dbReference type="InterPro" id="IPR038555">
    <property type="entry name" value="Zincin_1_sf"/>
</dbReference>
<proteinExistence type="predicted"/>
<dbReference type="Proteomes" id="UP001501480">
    <property type="component" value="Unassembled WGS sequence"/>
</dbReference>
<comment type="caution">
    <text evidence="2">The sequence shown here is derived from an EMBL/GenBank/DDBJ whole genome shotgun (WGS) entry which is preliminary data.</text>
</comment>
<dbReference type="Gene3D" id="3.30.2010.20">
    <property type="match status" value="1"/>
</dbReference>